<evidence type="ECO:0000313" key="2">
    <source>
        <dbReference type="EMBL" id="RMU73680.1"/>
    </source>
</evidence>
<protein>
    <submittedName>
        <fullName evidence="2">Uncharacterized protein</fullName>
    </submittedName>
</protein>
<evidence type="ECO:0000313" key="3">
    <source>
        <dbReference type="Proteomes" id="UP000271152"/>
    </source>
</evidence>
<name>A0A3M5WSY4_9PSED</name>
<feature type="compositionally biased region" description="Basic and acidic residues" evidence="1">
    <location>
        <begin position="21"/>
        <end position="35"/>
    </location>
</feature>
<sequence>MGMPVVTLRVTNLRRATHSGQDAERPERHTHAEHGYDSVLHAIPRPPIVPHAPARECRS</sequence>
<organism evidence="2 3">
    <name type="scientific">Pseudomonas syringae pv. apii</name>
    <dbReference type="NCBI Taxonomy" id="81036"/>
    <lineage>
        <taxon>Bacteria</taxon>
        <taxon>Pseudomonadati</taxon>
        <taxon>Pseudomonadota</taxon>
        <taxon>Gammaproteobacteria</taxon>
        <taxon>Pseudomonadales</taxon>
        <taxon>Pseudomonadaceae</taxon>
        <taxon>Pseudomonas</taxon>
    </lineage>
</organism>
<dbReference type="Proteomes" id="UP000271152">
    <property type="component" value="Unassembled WGS sequence"/>
</dbReference>
<evidence type="ECO:0000256" key="1">
    <source>
        <dbReference type="SAM" id="MobiDB-lite"/>
    </source>
</evidence>
<comment type="caution">
    <text evidence="2">The sequence shown here is derived from an EMBL/GenBank/DDBJ whole genome shotgun (WGS) entry which is preliminary data.</text>
</comment>
<reference evidence="2 3" key="1">
    <citation type="submission" date="2018-08" db="EMBL/GenBank/DDBJ databases">
        <title>Recombination of ecologically and evolutionarily significant loci maintains genetic cohesion in the Pseudomonas syringae species complex.</title>
        <authorList>
            <person name="Dillon M."/>
            <person name="Thakur S."/>
            <person name="Almeida R.N.D."/>
            <person name="Weir B.S."/>
            <person name="Guttman D.S."/>
        </authorList>
    </citation>
    <scope>NUCLEOTIDE SEQUENCE [LARGE SCALE GENOMIC DNA]</scope>
    <source>
        <strain evidence="2 3">ICMP 11947</strain>
    </source>
</reference>
<dbReference type="AlphaFoldDB" id="A0A3M5WSY4"/>
<gene>
    <name evidence="2" type="ORF">ALP23_101596</name>
</gene>
<accession>A0A3M5WSY4</accession>
<dbReference type="EMBL" id="RBUG01000062">
    <property type="protein sequence ID" value="RMU73680.1"/>
    <property type="molecule type" value="Genomic_DNA"/>
</dbReference>
<proteinExistence type="predicted"/>
<feature type="region of interest" description="Disordered" evidence="1">
    <location>
        <begin position="16"/>
        <end position="35"/>
    </location>
</feature>